<reference evidence="4" key="1">
    <citation type="journal article" date="2021" name="PeerJ">
        <title>Extensive microbial diversity within the chicken gut microbiome revealed by metagenomics and culture.</title>
        <authorList>
            <person name="Gilroy R."/>
            <person name="Ravi A."/>
            <person name="Getino M."/>
            <person name="Pursley I."/>
            <person name="Horton D.L."/>
            <person name="Alikhan N.F."/>
            <person name="Baker D."/>
            <person name="Gharbi K."/>
            <person name="Hall N."/>
            <person name="Watson M."/>
            <person name="Adriaenssens E.M."/>
            <person name="Foster-Nyarko E."/>
            <person name="Jarju S."/>
            <person name="Secka A."/>
            <person name="Antonio M."/>
            <person name="Oren A."/>
            <person name="Chaudhuri R.R."/>
            <person name="La Ragione R."/>
            <person name="Hildebrand F."/>
            <person name="Pallen M.J."/>
        </authorList>
    </citation>
    <scope>NUCLEOTIDE SEQUENCE</scope>
    <source>
        <strain evidence="4">9264</strain>
    </source>
</reference>
<dbReference type="SUPFAM" id="SSF50475">
    <property type="entry name" value="FMN-binding split barrel"/>
    <property type="match status" value="1"/>
</dbReference>
<feature type="domain" description="Flavin reductase like" evidence="3">
    <location>
        <begin position="18"/>
        <end position="166"/>
    </location>
</feature>
<dbReference type="InterPro" id="IPR050268">
    <property type="entry name" value="NADH-dep_flavin_reductase"/>
</dbReference>
<dbReference type="GO" id="GO:0042602">
    <property type="term" value="F:riboflavin reductase (NADPH) activity"/>
    <property type="evidence" value="ECO:0007669"/>
    <property type="project" value="TreeGrafter"/>
</dbReference>
<dbReference type="SMART" id="SM00903">
    <property type="entry name" value="Flavin_Reduct"/>
    <property type="match status" value="1"/>
</dbReference>
<protein>
    <submittedName>
        <fullName evidence="4">Flavin reductase family protein</fullName>
    </submittedName>
</protein>
<name>A0A9D2RGW8_9BURK</name>
<comment type="similarity">
    <text evidence="1">Belongs to the non-flavoprotein flavin reductase family.</text>
</comment>
<sequence>MIDTASSSFDIPYFKSALGRFATGVTIITTESAAPEAEPWGLTVSSFNSVSLDPPLVLWSLNKQAASLPHFLNTKRYVIHVLGAQQLALAKRFAWGPQADRFAEQATGRAPNGTLMLDSPHVSAWFECHNEVQHEAGDHYIFVGRVEHCFRNFEPPLIYHAGDFELTPLDQRLAAAHVSS</sequence>
<evidence type="ECO:0000313" key="4">
    <source>
        <dbReference type="EMBL" id="HJD45009.1"/>
    </source>
</evidence>
<proteinExistence type="inferred from homology"/>
<dbReference type="InterPro" id="IPR012349">
    <property type="entry name" value="Split_barrel_FMN-bd"/>
</dbReference>
<gene>
    <name evidence="4" type="ORF">H9906_08310</name>
</gene>
<evidence type="ECO:0000313" key="5">
    <source>
        <dbReference type="Proteomes" id="UP000823889"/>
    </source>
</evidence>
<dbReference type="EMBL" id="DWUQ01000173">
    <property type="protein sequence ID" value="HJD45009.1"/>
    <property type="molecule type" value="Genomic_DNA"/>
</dbReference>
<organism evidence="4 5">
    <name type="scientific">Candidatus Paenalcaligenes intestinipullorum</name>
    <dbReference type="NCBI Taxonomy" id="2838718"/>
    <lineage>
        <taxon>Bacteria</taxon>
        <taxon>Pseudomonadati</taxon>
        <taxon>Pseudomonadota</taxon>
        <taxon>Betaproteobacteria</taxon>
        <taxon>Burkholderiales</taxon>
        <taxon>Alcaligenaceae</taxon>
        <taxon>Paenalcaligenes</taxon>
    </lineage>
</organism>
<evidence type="ECO:0000256" key="1">
    <source>
        <dbReference type="ARBA" id="ARBA00008898"/>
    </source>
</evidence>
<evidence type="ECO:0000256" key="2">
    <source>
        <dbReference type="ARBA" id="ARBA00023002"/>
    </source>
</evidence>
<dbReference type="Gene3D" id="2.30.110.10">
    <property type="entry name" value="Electron Transport, Fmn-binding Protein, Chain A"/>
    <property type="match status" value="1"/>
</dbReference>
<dbReference type="Pfam" id="PF01613">
    <property type="entry name" value="Flavin_Reduct"/>
    <property type="match status" value="1"/>
</dbReference>
<dbReference type="PANTHER" id="PTHR30466:SF11">
    <property type="entry name" value="FLAVIN-DEPENDENT MONOOXYGENASE, REDUCTASE SUBUNIT HSAB"/>
    <property type="match status" value="1"/>
</dbReference>
<dbReference type="PANTHER" id="PTHR30466">
    <property type="entry name" value="FLAVIN REDUCTASE"/>
    <property type="match status" value="1"/>
</dbReference>
<dbReference type="GO" id="GO:0010181">
    <property type="term" value="F:FMN binding"/>
    <property type="evidence" value="ECO:0007669"/>
    <property type="project" value="InterPro"/>
</dbReference>
<dbReference type="AlphaFoldDB" id="A0A9D2RGW8"/>
<evidence type="ECO:0000259" key="3">
    <source>
        <dbReference type="SMART" id="SM00903"/>
    </source>
</evidence>
<comment type="caution">
    <text evidence="4">The sequence shown here is derived from an EMBL/GenBank/DDBJ whole genome shotgun (WGS) entry which is preliminary data.</text>
</comment>
<reference evidence="4" key="2">
    <citation type="submission" date="2021-04" db="EMBL/GenBank/DDBJ databases">
        <authorList>
            <person name="Gilroy R."/>
        </authorList>
    </citation>
    <scope>NUCLEOTIDE SEQUENCE</scope>
    <source>
        <strain evidence="4">9264</strain>
    </source>
</reference>
<dbReference type="InterPro" id="IPR002563">
    <property type="entry name" value="Flavin_Rdtase-like_dom"/>
</dbReference>
<accession>A0A9D2RGW8</accession>
<dbReference type="Proteomes" id="UP000823889">
    <property type="component" value="Unassembled WGS sequence"/>
</dbReference>
<keyword evidence="2" id="KW-0560">Oxidoreductase</keyword>